<keyword evidence="2" id="KW-0472">Membrane</keyword>
<dbReference type="SMART" id="SM00049">
    <property type="entry name" value="DEP"/>
    <property type="match status" value="1"/>
</dbReference>
<dbReference type="PROSITE" id="PS50186">
    <property type="entry name" value="DEP"/>
    <property type="match status" value="1"/>
</dbReference>
<accession>X6LJ57</accession>
<feature type="domain" description="DEP" evidence="3">
    <location>
        <begin position="43"/>
        <end position="132"/>
    </location>
</feature>
<dbReference type="EMBL" id="ASPP01037004">
    <property type="protein sequence ID" value="ETO01968.1"/>
    <property type="molecule type" value="Genomic_DNA"/>
</dbReference>
<protein>
    <submittedName>
        <fullName evidence="4">FNIP repeat-containing protein</fullName>
    </submittedName>
</protein>
<keyword evidence="2" id="KW-0812">Transmembrane</keyword>
<sequence>NANANANTNVNANHNTHDSNNNNNNLNDTDKIQSRLLAVVTQLKTGVDIRDRHYHMKKYKQCFVAQDAVQWLLQHPAVSNCANEEQVLQLCTQLVQFHLIERASKKSKAKRQAEDDAPTFKNGTKYFYIFKDLDSFNFFFFFFFFIIIIANMYIHIYIYIYMYIY</sequence>
<dbReference type="Pfam" id="PF00610">
    <property type="entry name" value="DEP"/>
    <property type="match status" value="1"/>
</dbReference>
<dbReference type="PANTHER" id="PTHR16206:SF4">
    <property type="entry name" value="PROTEIN LET-99"/>
    <property type="match status" value="1"/>
</dbReference>
<evidence type="ECO:0000313" key="5">
    <source>
        <dbReference type="Proteomes" id="UP000023152"/>
    </source>
</evidence>
<name>X6LJ57_RETFI</name>
<dbReference type="SUPFAM" id="SSF46785">
    <property type="entry name" value="Winged helix' DNA-binding domain"/>
    <property type="match status" value="1"/>
</dbReference>
<dbReference type="GO" id="GO:0035556">
    <property type="term" value="P:intracellular signal transduction"/>
    <property type="evidence" value="ECO:0007669"/>
    <property type="project" value="InterPro"/>
</dbReference>
<comment type="caution">
    <text evidence="4">The sequence shown here is derived from an EMBL/GenBank/DDBJ whole genome shotgun (WGS) entry which is preliminary data.</text>
</comment>
<dbReference type="Gene3D" id="1.10.10.10">
    <property type="entry name" value="Winged helix-like DNA-binding domain superfamily/Winged helix DNA-binding domain"/>
    <property type="match status" value="1"/>
</dbReference>
<dbReference type="InterPro" id="IPR036388">
    <property type="entry name" value="WH-like_DNA-bd_sf"/>
</dbReference>
<dbReference type="InterPro" id="IPR036390">
    <property type="entry name" value="WH_DNA-bd_sf"/>
</dbReference>
<keyword evidence="5" id="KW-1185">Reference proteome</keyword>
<evidence type="ECO:0000313" key="4">
    <source>
        <dbReference type="EMBL" id="ETO01968.1"/>
    </source>
</evidence>
<feature type="region of interest" description="Disordered" evidence="1">
    <location>
        <begin position="1"/>
        <end position="28"/>
    </location>
</feature>
<feature type="non-terminal residue" evidence="4">
    <location>
        <position position="165"/>
    </location>
</feature>
<organism evidence="4 5">
    <name type="scientific">Reticulomyxa filosa</name>
    <dbReference type="NCBI Taxonomy" id="46433"/>
    <lineage>
        <taxon>Eukaryota</taxon>
        <taxon>Sar</taxon>
        <taxon>Rhizaria</taxon>
        <taxon>Retaria</taxon>
        <taxon>Foraminifera</taxon>
        <taxon>Monothalamids</taxon>
        <taxon>Reticulomyxidae</taxon>
        <taxon>Reticulomyxa</taxon>
    </lineage>
</organism>
<feature type="non-terminal residue" evidence="4">
    <location>
        <position position="1"/>
    </location>
</feature>
<dbReference type="Proteomes" id="UP000023152">
    <property type="component" value="Unassembled WGS sequence"/>
</dbReference>
<feature type="transmembrane region" description="Helical" evidence="2">
    <location>
        <begin position="138"/>
        <end position="164"/>
    </location>
</feature>
<feature type="compositionally biased region" description="Low complexity" evidence="1">
    <location>
        <begin position="1"/>
        <end position="27"/>
    </location>
</feature>
<dbReference type="CDD" id="cd04371">
    <property type="entry name" value="DEP"/>
    <property type="match status" value="1"/>
</dbReference>
<dbReference type="AlphaFoldDB" id="X6LJ57"/>
<keyword evidence="2" id="KW-1133">Transmembrane helix</keyword>
<reference evidence="4 5" key="1">
    <citation type="journal article" date="2013" name="Curr. Biol.">
        <title>The Genome of the Foraminiferan Reticulomyxa filosa.</title>
        <authorList>
            <person name="Glockner G."/>
            <person name="Hulsmann N."/>
            <person name="Schleicher M."/>
            <person name="Noegel A.A."/>
            <person name="Eichinger L."/>
            <person name="Gallinger C."/>
            <person name="Pawlowski J."/>
            <person name="Sierra R."/>
            <person name="Euteneuer U."/>
            <person name="Pillet L."/>
            <person name="Moustafa A."/>
            <person name="Platzer M."/>
            <person name="Groth M."/>
            <person name="Szafranski K."/>
            <person name="Schliwa M."/>
        </authorList>
    </citation>
    <scope>NUCLEOTIDE SEQUENCE [LARGE SCALE GENOMIC DNA]</scope>
</reference>
<evidence type="ECO:0000256" key="1">
    <source>
        <dbReference type="SAM" id="MobiDB-lite"/>
    </source>
</evidence>
<evidence type="ECO:0000256" key="2">
    <source>
        <dbReference type="SAM" id="Phobius"/>
    </source>
</evidence>
<dbReference type="InterPro" id="IPR000591">
    <property type="entry name" value="DEP_dom"/>
</dbReference>
<dbReference type="PANTHER" id="PTHR16206">
    <property type="entry name" value="DEP DOMAIN-CONTAINING"/>
    <property type="match status" value="1"/>
</dbReference>
<gene>
    <name evidence="4" type="ORF">RFI_35471</name>
</gene>
<proteinExistence type="predicted"/>
<dbReference type="OrthoDB" id="39497at2759"/>
<evidence type="ECO:0000259" key="3">
    <source>
        <dbReference type="PROSITE" id="PS50186"/>
    </source>
</evidence>